<dbReference type="Proteomes" id="UP000838756">
    <property type="component" value="Unassembled WGS sequence"/>
</dbReference>
<comment type="caution">
    <text evidence="1">The sequence shown here is derived from an EMBL/GenBank/DDBJ whole genome shotgun (WGS) entry which is preliminary data.</text>
</comment>
<name>A0A8S4S1U9_9NEOP</name>
<organism evidence="1 2">
    <name type="scientific">Pararge aegeria aegeria</name>
    <dbReference type="NCBI Taxonomy" id="348720"/>
    <lineage>
        <taxon>Eukaryota</taxon>
        <taxon>Metazoa</taxon>
        <taxon>Ecdysozoa</taxon>
        <taxon>Arthropoda</taxon>
        <taxon>Hexapoda</taxon>
        <taxon>Insecta</taxon>
        <taxon>Pterygota</taxon>
        <taxon>Neoptera</taxon>
        <taxon>Endopterygota</taxon>
        <taxon>Lepidoptera</taxon>
        <taxon>Glossata</taxon>
        <taxon>Ditrysia</taxon>
        <taxon>Papilionoidea</taxon>
        <taxon>Nymphalidae</taxon>
        <taxon>Satyrinae</taxon>
        <taxon>Satyrini</taxon>
        <taxon>Parargina</taxon>
        <taxon>Pararge</taxon>
    </lineage>
</organism>
<gene>
    <name evidence="1" type="primary">jg25383</name>
    <name evidence="1" type="ORF">PAEG_LOCUS19991</name>
</gene>
<evidence type="ECO:0000313" key="1">
    <source>
        <dbReference type="EMBL" id="CAH2243971.1"/>
    </source>
</evidence>
<protein>
    <submittedName>
        <fullName evidence="1">Jg25383 protein</fullName>
    </submittedName>
</protein>
<keyword evidence="2" id="KW-1185">Reference proteome</keyword>
<reference evidence="1" key="1">
    <citation type="submission" date="2022-03" db="EMBL/GenBank/DDBJ databases">
        <authorList>
            <person name="Lindestad O."/>
        </authorList>
    </citation>
    <scope>NUCLEOTIDE SEQUENCE</scope>
</reference>
<dbReference type="AlphaFoldDB" id="A0A8S4S1U9"/>
<dbReference type="EMBL" id="CAKXAJ010025787">
    <property type="protein sequence ID" value="CAH2243971.1"/>
    <property type="molecule type" value="Genomic_DNA"/>
</dbReference>
<proteinExistence type="predicted"/>
<sequence length="131" mass="14534">MLTKWYCLKRTKLRKDIGTGGARVWPPETVPKVFAASYVQQQRAEASYKCPNCPARDRTQNLIRPQRVPLRQAGYPGLCCSDQYTSTVVIGIRCSDACSGPSGRVRCLINSLIRANGLILHTVCTVPHTID</sequence>
<accession>A0A8S4S1U9</accession>
<evidence type="ECO:0000313" key="2">
    <source>
        <dbReference type="Proteomes" id="UP000838756"/>
    </source>
</evidence>